<evidence type="ECO:0000256" key="1">
    <source>
        <dbReference type="SAM" id="MobiDB-lite"/>
    </source>
</evidence>
<name>A0A8H4R161_9AGAR</name>
<keyword evidence="2" id="KW-0812">Transmembrane</keyword>
<feature type="region of interest" description="Disordered" evidence="1">
    <location>
        <begin position="1"/>
        <end position="32"/>
    </location>
</feature>
<protein>
    <recommendedName>
        <fullName evidence="5">Transmembrane protein</fullName>
    </recommendedName>
</protein>
<dbReference type="EMBL" id="JAACJL010000015">
    <property type="protein sequence ID" value="KAF4621287.1"/>
    <property type="molecule type" value="Genomic_DNA"/>
</dbReference>
<evidence type="ECO:0000313" key="3">
    <source>
        <dbReference type="EMBL" id="KAF4621287.1"/>
    </source>
</evidence>
<proteinExistence type="predicted"/>
<accession>A0A8H4R161</accession>
<keyword evidence="2" id="KW-0472">Membrane</keyword>
<evidence type="ECO:0000313" key="4">
    <source>
        <dbReference type="Proteomes" id="UP000521872"/>
    </source>
</evidence>
<evidence type="ECO:0000256" key="2">
    <source>
        <dbReference type="SAM" id="Phobius"/>
    </source>
</evidence>
<organism evidence="3 4">
    <name type="scientific">Agrocybe pediades</name>
    <dbReference type="NCBI Taxonomy" id="84607"/>
    <lineage>
        <taxon>Eukaryota</taxon>
        <taxon>Fungi</taxon>
        <taxon>Dikarya</taxon>
        <taxon>Basidiomycota</taxon>
        <taxon>Agaricomycotina</taxon>
        <taxon>Agaricomycetes</taxon>
        <taxon>Agaricomycetidae</taxon>
        <taxon>Agaricales</taxon>
        <taxon>Agaricineae</taxon>
        <taxon>Strophariaceae</taxon>
        <taxon>Agrocybe</taxon>
    </lineage>
</organism>
<feature type="compositionally biased region" description="Basic and acidic residues" evidence="1">
    <location>
        <begin position="12"/>
        <end position="27"/>
    </location>
</feature>
<dbReference type="Gene3D" id="2.60.120.260">
    <property type="entry name" value="Galactose-binding domain-like"/>
    <property type="match status" value="2"/>
</dbReference>
<evidence type="ECO:0008006" key="5">
    <source>
        <dbReference type="Google" id="ProtNLM"/>
    </source>
</evidence>
<feature type="region of interest" description="Disordered" evidence="1">
    <location>
        <begin position="476"/>
        <end position="508"/>
    </location>
</feature>
<keyword evidence="2" id="KW-1133">Transmembrane helix</keyword>
<dbReference type="AlphaFoldDB" id="A0A8H4R161"/>
<reference evidence="3 4" key="1">
    <citation type="submission" date="2019-12" db="EMBL/GenBank/DDBJ databases">
        <authorList>
            <person name="Floudas D."/>
            <person name="Bentzer J."/>
            <person name="Ahren D."/>
            <person name="Johansson T."/>
            <person name="Persson P."/>
            <person name="Tunlid A."/>
        </authorList>
    </citation>
    <scope>NUCLEOTIDE SEQUENCE [LARGE SCALE GENOMIC DNA]</scope>
    <source>
        <strain evidence="3 4">CBS 102.39</strain>
    </source>
</reference>
<keyword evidence="4" id="KW-1185">Reference proteome</keyword>
<gene>
    <name evidence="3" type="ORF">D9613_000208</name>
</gene>
<feature type="transmembrane region" description="Helical" evidence="2">
    <location>
        <begin position="364"/>
        <end position="387"/>
    </location>
</feature>
<sequence>MGSSSKMQMLRATKEIERERVQKRDTKQCSGPPPFNSVQIPLLHRLSTKAYRYEFGLPIRFLDMPIFNLTLEDTSPMIRYSANWRAGTSDDPSLDEYSEKTFMLTQKQGESLDFTYYGTAVAIFGAFRYNHGKYQAQLNGGQVFSGTGLADPAAFGQVLYTTNATLGLHSLTVVNVEDASLDVDYVTFQTSVGQDGEQLIVNTFEDNHPSFVYSPASAWSTSPAQVNWFSGSSGHSTTQPSAMAQFTFEVSSQQPIGDAIALYGPVGPSGGEYSVQVDNSNSSTFMAYNAFFKPKEVLVYVGNLGPGTHTLQMQLTSTSLGELAIDYAEVYTTPSLGGRFLGTAASSLNVGDQVVQETKIPTGIIIGLTISSVLAVATSLLCVYLLFVLRRDNKYTRNTWQPFIPHIVKPESFEMTQGPEGSPTATFINPIAANKRATNRTDMSSRLGAFPSLGRYMSRVYSARVVSGVGGGISAVGTQGEPRRGVANPPLYTETDGSESHIDSGFVL</sequence>
<comment type="caution">
    <text evidence="3">The sequence shown here is derived from an EMBL/GenBank/DDBJ whole genome shotgun (WGS) entry which is preliminary data.</text>
</comment>
<dbReference type="Proteomes" id="UP000521872">
    <property type="component" value="Unassembled WGS sequence"/>
</dbReference>